<feature type="domain" description="MaoC-like" evidence="1">
    <location>
        <begin position="3"/>
        <end position="98"/>
    </location>
</feature>
<dbReference type="PANTHER" id="PTHR43437">
    <property type="entry name" value="HYDROXYACYL-THIOESTER DEHYDRATASE TYPE 2, MITOCHONDRIAL-RELATED"/>
    <property type="match status" value="1"/>
</dbReference>
<dbReference type="SUPFAM" id="SSF54637">
    <property type="entry name" value="Thioesterase/thiol ester dehydrase-isomerase"/>
    <property type="match status" value="1"/>
</dbReference>
<dbReference type="Pfam" id="PF01575">
    <property type="entry name" value="MaoC_dehydratas"/>
    <property type="match status" value="1"/>
</dbReference>
<name>A0A382JH63_9ZZZZ</name>
<dbReference type="CDD" id="cd03449">
    <property type="entry name" value="R_hydratase"/>
    <property type="match status" value="1"/>
</dbReference>
<dbReference type="EMBL" id="UINC01074144">
    <property type="protein sequence ID" value="SVC11048.1"/>
    <property type="molecule type" value="Genomic_DNA"/>
</dbReference>
<organism evidence="2">
    <name type="scientific">marine metagenome</name>
    <dbReference type="NCBI Taxonomy" id="408172"/>
    <lineage>
        <taxon>unclassified sequences</taxon>
        <taxon>metagenomes</taxon>
        <taxon>ecological metagenomes</taxon>
    </lineage>
</organism>
<accession>A0A382JH63</accession>
<gene>
    <name evidence="2" type="ORF">METZ01_LOCUS263902</name>
</gene>
<sequence length="115" mass="12922">MDDDIQRFVKLSGDENPLHIDKDYGEMSIFGNNIVHGMLLASLFSKVVGMYFGENIIYLSQTLKFRKPAFVGDHIVIEGLVRSKSDSTKIIVLETTIKKGKEIIINGEAKVQYLS</sequence>
<protein>
    <recommendedName>
        <fullName evidence="1">MaoC-like domain-containing protein</fullName>
    </recommendedName>
</protein>
<dbReference type="InterPro" id="IPR002539">
    <property type="entry name" value="MaoC-like_dom"/>
</dbReference>
<dbReference type="InterPro" id="IPR050965">
    <property type="entry name" value="UPF0336/Enoyl-CoA_hydratase"/>
</dbReference>
<proteinExistence type="predicted"/>
<dbReference type="InterPro" id="IPR029069">
    <property type="entry name" value="HotDog_dom_sf"/>
</dbReference>
<evidence type="ECO:0000313" key="2">
    <source>
        <dbReference type="EMBL" id="SVC11048.1"/>
    </source>
</evidence>
<dbReference type="Gene3D" id="3.10.129.10">
    <property type="entry name" value="Hotdog Thioesterase"/>
    <property type="match status" value="1"/>
</dbReference>
<dbReference type="GO" id="GO:0006633">
    <property type="term" value="P:fatty acid biosynthetic process"/>
    <property type="evidence" value="ECO:0007669"/>
    <property type="project" value="TreeGrafter"/>
</dbReference>
<dbReference type="PANTHER" id="PTHR43437:SF3">
    <property type="entry name" value="HYDROXYACYL-THIOESTER DEHYDRATASE TYPE 2, MITOCHONDRIAL"/>
    <property type="match status" value="1"/>
</dbReference>
<dbReference type="GO" id="GO:0019171">
    <property type="term" value="F:(3R)-hydroxyacyl-[acyl-carrier-protein] dehydratase activity"/>
    <property type="evidence" value="ECO:0007669"/>
    <property type="project" value="TreeGrafter"/>
</dbReference>
<evidence type="ECO:0000259" key="1">
    <source>
        <dbReference type="Pfam" id="PF01575"/>
    </source>
</evidence>
<reference evidence="2" key="1">
    <citation type="submission" date="2018-05" db="EMBL/GenBank/DDBJ databases">
        <authorList>
            <person name="Lanie J.A."/>
            <person name="Ng W.-L."/>
            <person name="Kazmierczak K.M."/>
            <person name="Andrzejewski T.M."/>
            <person name="Davidsen T.M."/>
            <person name="Wayne K.J."/>
            <person name="Tettelin H."/>
            <person name="Glass J.I."/>
            <person name="Rusch D."/>
            <person name="Podicherti R."/>
            <person name="Tsui H.-C.T."/>
            <person name="Winkler M.E."/>
        </authorList>
    </citation>
    <scope>NUCLEOTIDE SEQUENCE</scope>
</reference>
<dbReference type="AlphaFoldDB" id="A0A382JH63"/>